<gene>
    <name evidence="2" type="ORF">AA309_11240</name>
</gene>
<accession>A0A0H1RDZ8</accession>
<dbReference type="PROSITE" id="PS50846">
    <property type="entry name" value="HMA_2"/>
    <property type="match status" value="1"/>
</dbReference>
<comment type="caution">
    <text evidence="2">The sequence shown here is derived from an EMBL/GenBank/DDBJ whole genome shotgun (WGS) entry which is preliminary data.</text>
</comment>
<evidence type="ECO:0000259" key="1">
    <source>
        <dbReference type="PROSITE" id="PS50846"/>
    </source>
</evidence>
<dbReference type="InterPro" id="IPR036163">
    <property type="entry name" value="HMA_dom_sf"/>
</dbReference>
<sequence length="69" mass="7313">MHRFHISGMTCGGCLGAVTKAILKLDPQARIESNLEKRTITVATDKAEASLLATLENAGYPAQAVSDAR</sequence>
<dbReference type="RefSeq" id="WP_047189094.1">
    <property type="nucleotide sequence ID" value="NZ_LCYG01000023.1"/>
</dbReference>
<dbReference type="InterPro" id="IPR006121">
    <property type="entry name" value="HMA_dom"/>
</dbReference>
<reference evidence="2 3" key="1">
    <citation type="submission" date="2015-05" db="EMBL/GenBank/DDBJ databases">
        <title>Draft genome sequence of Microvirga vignae strain BR3299, a novel nitrogen fixing bacteria isolated from Brazil semi-aired region.</title>
        <authorList>
            <person name="Zilli J.E."/>
            <person name="Passos S.R."/>
            <person name="Leite J."/>
            <person name="Baldani J.I."/>
            <person name="Xavier G.R."/>
            <person name="Rumjaneck N.G."/>
            <person name="Simoes-Araujo J.L."/>
        </authorList>
    </citation>
    <scope>NUCLEOTIDE SEQUENCE [LARGE SCALE GENOMIC DNA]</scope>
    <source>
        <strain evidence="2 3">BR3299</strain>
    </source>
</reference>
<dbReference type="Gene3D" id="3.30.70.100">
    <property type="match status" value="1"/>
</dbReference>
<dbReference type="Pfam" id="PF00403">
    <property type="entry name" value="HMA"/>
    <property type="match status" value="1"/>
</dbReference>
<dbReference type="PATRIC" id="fig|1225564.3.peg.2923"/>
<feature type="domain" description="HMA" evidence="1">
    <location>
        <begin position="1"/>
        <end position="63"/>
    </location>
</feature>
<evidence type="ECO:0000313" key="3">
    <source>
        <dbReference type="Proteomes" id="UP000035489"/>
    </source>
</evidence>
<dbReference type="CDD" id="cd00371">
    <property type="entry name" value="HMA"/>
    <property type="match status" value="1"/>
</dbReference>
<dbReference type="EMBL" id="LCYG01000023">
    <property type="protein sequence ID" value="KLK93121.1"/>
    <property type="molecule type" value="Genomic_DNA"/>
</dbReference>
<protein>
    <recommendedName>
        <fullName evidence="1">HMA domain-containing protein</fullName>
    </recommendedName>
</protein>
<proteinExistence type="predicted"/>
<organism evidence="2 3">
    <name type="scientific">Microvirga vignae</name>
    <dbReference type="NCBI Taxonomy" id="1225564"/>
    <lineage>
        <taxon>Bacteria</taxon>
        <taxon>Pseudomonadati</taxon>
        <taxon>Pseudomonadota</taxon>
        <taxon>Alphaproteobacteria</taxon>
        <taxon>Hyphomicrobiales</taxon>
        <taxon>Methylobacteriaceae</taxon>
        <taxon>Microvirga</taxon>
    </lineage>
</organism>
<dbReference type="SUPFAM" id="SSF55008">
    <property type="entry name" value="HMA, heavy metal-associated domain"/>
    <property type="match status" value="1"/>
</dbReference>
<dbReference type="Proteomes" id="UP000035489">
    <property type="component" value="Unassembled WGS sequence"/>
</dbReference>
<dbReference type="GO" id="GO:0046872">
    <property type="term" value="F:metal ion binding"/>
    <property type="evidence" value="ECO:0007669"/>
    <property type="project" value="InterPro"/>
</dbReference>
<evidence type="ECO:0000313" key="2">
    <source>
        <dbReference type="EMBL" id="KLK93121.1"/>
    </source>
</evidence>
<name>A0A0H1RDZ8_9HYPH</name>
<dbReference type="STRING" id="1225564.AA309_11240"/>
<dbReference type="OrthoDB" id="9801832at2"/>
<keyword evidence="3" id="KW-1185">Reference proteome</keyword>
<dbReference type="AlphaFoldDB" id="A0A0H1RDZ8"/>